<sequence length="277" mass="32186">MAIIEHIGHEQHKLILRGQGKKKRDVYHSNKPEFCSVCELPILSSPSYTCITGCDFFLHEPCARLPHNVNYPYTSEPLSLKINPNRNNPCQRCGKLCANIISTKEYFNWNYIAHPLCVVKVEIKIEHYSHNDHPLVALSQETLSSYDACSEKHEGIVKIPSHDHHLILTYASKTQKFEVCRVCHKHFCGKRMYLCAEKYDYYAHLRCVASKMGDFKPTDHPVALTRMLMVGNRRCGYCNTTVNGFVDEMNFYYFNCDFWIHYLCAKKCNRGQHQSRL</sequence>
<dbReference type="EMBL" id="BKCP01012848">
    <property type="protein sequence ID" value="GER56898.1"/>
    <property type="molecule type" value="Genomic_DNA"/>
</dbReference>
<comment type="caution">
    <text evidence="3">The sequence shown here is derived from an EMBL/GenBank/DDBJ whole genome shotgun (WGS) entry which is preliminary data.</text>
</comment>
<protein>
    <submittedName>
        <fullName evidence="3">Cysteine/Histidine-rich C1 domain family protein</fullName>
    </submittedName>
</protein>
<accession>A0A5A7RIE0</accession>
<evidence type="ECO:0000259" key="2">
    <source>
        <dbReference type="Pfam" id="PF03107"/>
    </source>
</evidence>
<feature type="non-terminal residue" evidence="3">
    <location>
        <position position="277"/>
    </location>
</feature>
<dbReference type="InterPro" id="IPR046349">
    <property type="entry name" value="C1-like_sf"/>
</dbReference>
<name>A0A5A7RIE0_STRAF</name>
<feature type="domain" description="DC1" evidence="2">
    <location>
        <begin position="9"/>
        <end position="63"/>
    </location>
</feature>
<dbReference type="PANTHER" id="PTHR32410:SF216">
    <property type="entry name" value="PHORBOL-ESTER_DAG-TYPE DOMAIN-CONTAINING PROTEIN"/>
    <property type="match status" value="1"/>
</dbReference>
<keyword evidence="1" id="KW-0677">Repeat</keyword>
<evidence type="ECO:0000313" key="4">
    <source>
        <dbReference type="Proteomes" id="UP000325081"/>
    </source>
</evidence>
<gene>
    <name evidence="3" type="ORF">STAS_34657</name>
</gene>
<dbReference type="InterPro" id="IPR004146">
    <property type="entry name" value="DC1"/>
</dbReference>
<dbReference type="OrthoDB" id="884713at2759"/>
<evidence type="ECO:0000256" key="1">
    <source>
        <dbReference type="ARBA" id="ARBA00022737"/>
    </source>
</evidence>
<dbReference type="SUPFAM" id="SSF57889">
    <property type="entry name" value="Cysteine-rich domain"/>
    <property type="match status" value="1"/>
</dbReference>
<keyword evidence="4" id="KW-1185">Reference proteome</keyword>
<dbReference type="AlphaFoldDB" id="A0A5A7RIE0"/>
<dbReference type="PANTHER" id="PTHR32410">
    <property type="entry name" value="CYSTEINE/HISTIDINE-RICH C1 DOMAIN FAMILY PROTEIN"/>
    <property type="match status" value="1"/>
</dbReference>
<evidence type="ECO:0000313" key="3">
    <source>
        <dbReference type="EMBL" id="GER56898.1"/>
    </source>
</evidence>
<organism evidence="3 4">
    <name type="scientific">Striga asiatica</name>
    <name type="common">Asiatic witchweed</name>
    <name type="synonym">Buchnera asiatica</name>
    <dbReference type="NCBI Taxonomy" id="4170"/>
    <lineage>
        <taxon>Eukaryota</taxon>
        <taxon>Viridiplantae</taxon>
        <taxon>Streptophyta</taxon>
        <taxon>Embryophyta</taxon>
        <taxon>Tracheophyta</taxon>
        <taxon>Spermatophyta</taxon>
        <taxon>Magnoliopsida</taxon>
        <taxon>eudicotyledons</taxon>
        <taxon>Gunneridae</taxon>
        <taxon>Pentapetalae</taxon>
        <taxon>asterids</taxon>
        <taxon>lamiids</taxon>
        <taxon>Lamiales</taxon>
        <taxon>Orobanchaceae</taxon>
        <taxon>Buchnereae</taxon>
        <taxon>Striga</taxon>
    </lineage>
</organism>
<dbReference type="InterPro" id="IPR053192">
    <property type="entry name" value="Vacuole_Formation_Reg"/>
</dbReference>
<reference evidence="4" key="1">
    <citation type="journal article" date="2019" name="Curr. Biol.">
        <title>Genome Sequence of Striga asiatica Provides Insight into the Evolution of Plant Parasitism.</title>
        <authorList>
            <person name="Yoshida S."/>
            <person name="Kim S."/>
            <person name="Wafula E.K."/>
            <person name="Tanskanen J."/>
            <person name="Kim Y.M."/>
            <person name="Honaas L."/>
            <person name="Yang Z."/>
            <person name="Spallek T."/>
            <person name="Conn C.E."/>
            <person name="Ichihashi Y."/>
            <person name="Cheong K."/>
            <person name="Cui S."/>
            <person name="Der J.P."/>
            <person name="Gundlach H."/>
            <person name="Jiao Y."/>
            <person name="Hori C."/>
            <person name="Ishida J.K."/>
            <person name="Kasahara H."/>
            <person name="Kiba T."/>
            <person name="Kim M.S."/>
            <person name="Koo N."/>
            <person name="Laohavisit A."/>
            <person name="Lee Y.H."/>
            <person name="Lumba S."/>
            <person name="McCourt P."/>
            <person name="Mortimer J.C."/>
            <person name="Mutuku J.M."/>
            <person name="Nomura T."/>
            <person name="Sasaki-Sekimoto Y."/>
            <person name="Seto Y."/>
            <person name="Wang Y."/>
            <person name="Wakatake T."/>
            <person name="Sakakibara H."/>
            <person name="Demura T."/>
            <person name="Yamaguchi S."/>
            <person name="Yoneyama K."/>
            <person name="Manabe R.I."/>
            <person name="Nelson D.C."/>
            <person name="Schulman A.H."/>
            <person name="Timko M.P."/>
            <person name="dePamphilis C.W."/>
            <person name="Choi D."/>
            <person name="Shirasu K."/>
        </authorList>
    </citation>
    <scope>NUCLEOTIDE SEQUENCE [LARGE SCALE GENOMIC DNA]</scope>
    <source>
        <strain evidence="4">cv. UVA1</strain>
    </source>
</reference>
<dbReference type="Pfam" id="PF03107">
    <property type="entry name" value="C1_2"/>
    <property type="match status" value="1"/>
</dbReference>
<dbReference type="Proteomes" id="UP000325081">
    <property type="component" value="Unassembled WGS sequence"/>
</dbReference>
<proteinExistence type="predicted"/>